<dbReference type="GO" id="GO:0005654">
    <property type="term" value="C:nucleoplasm"/>
    <property type="evidence" value="ECO:0007669"/>
    <property type="project" value="TreeGrafter"/>
</dbReference>
<feature type="compositionally biased region" description="Basic and acidic residues" evidence="1">
    <location>
        <begin position="647"/>
        <end position="663"/>
    </location>
</feature>
<feature type="compositionally biased region" description="Basic and acidic residues" evidence="1">
    <location>
        <begin position="313"/>
        <end position="343"/>
    </location>
</feature>
<dbReference type="OrthoDB" id="6103986at2759"/>
<feature type="compositionally biased region" description="Basic and acidic residues" evidence="1">
    <location>
        <begin position="188"/>
        <end position="198"/>
    </location>
</feature>
<dbReference type="Proteomes" id="UP000326924">
    <property type="component" value="Unassembled WGS sequence"/>
</dbReference>
<dbReference type="EMBL" id="VXIS01000116">
    <property type="protein sequence ID" value="KAA8903580.1"/>
    <property type="molecule type" value="Genomic_DNA"/>
</dbReference>
<feature type="region of interest" description="Disordered" evidence="1">
    <location>
        <begin position="440"/>
        <end position="708"/>
    </location>
</feature>
<feature type="compositionally biased region" description="Polar residues" evidence="1">
    <location>
        <begin position="123"/>
        <end position="135"/>
    </location>
</feature>
<dbReference type="GO" id="GO:0000381">
    <property type="term" value="P:regulation of alternative mRNA splicing, via spliceosome"/>
    <property type="evidence" value="ECO:0007669"/>
    <property type="project" value="TreeGrafter"/>
</dbReference>
<name>A0A5J5ETQ6_9PEZI</name>
<feature type="compositionally biased region" description="Basic and acidic residues" evidence="1">
    <location>
        <begin position="206"/>
        <end position="237"/>
    </location>
</feature>
<dbReference type="GO" id="GO:1990247">
    <property type="term" value="F:N6-methyladenosine-containing RNA reader activity"/>
    <property type="evidence" value="ECO:0007669"/>
    <property type="project" value="TreeGrafter"/>
</dbReference>
<dbReference type="PROSITE" id="PS50882">
    <property type="entry name" value="YTH"/>
    <property type="match status" value="1"/>
</dbReference>
<dbReference type="CDD" id="cd21134">
    <property type="entry name" value="YTH"/>
    <property type="match status" value="1"/>
</dbReference>
<gene>
    <name evidence="3" type="ORF">FN846DRAFT_985207</name>
</gene>
<evidence type="ECO:0000256" key="1">
    <source>
        <dbReference type="SAM" id="MobiDB-lite"/>
    </source>
</evidence>
<protein>
    <submittedName>
        <fullName evidence="3">YT521-B-like domain-containing protein</fullName>
    </submittedName>
</protein>
<evidence type="ECO:0000313" key="4">
    <source>
        <dbReference type="Proteomes" id="UP000326924"/>
    </source>
</evidence>
<dbReference type="PANTHER" id="PTHR12357">
    <property type="entry name" value="YTH YT521-B HOMOLOGY DOMAIN-CONTAINING"/>
    <property type="match status" value="1"/>
</dbReference>
<feature type="region of interest" description="Disordered" evidence="1">
    <location>
        <begin position="1"/>
        <end position="39"/>
    </location>
</feature>
<organism evidence="3 4">
    <name type="scientific">Sphaerosporella brunnea</name>
    <dbReference type="NCBI Taxonomy" id="1250544"/>
    <lineage>
        <taxon>Eukaryota</taxon>
        <taxon>Fungi</taxon>
        <taxon>Dikarya</taxon>
        <taxon>Ascomycota</taxon>
        <taxon>Pezizomycotina</taxon>
        <taxon>Pezizomycetes</taxon>
        <taxon>Pezizales</taxon>
        <taxon>Pyronemataceae</taxon>
        <taxon>Sphaerosporella</taxon>
    </lineage>
</organism>
<sequence length="874" mass="98083">MEDLYDDRPIEEGGNEGRPLQDRISMSNNDHYNGIQSSGELAMDDAARYENSYDNSYVGGRSASGKEDSHPGHGESSIANKDPEELRQKVLESLAEKKKKAAEFMNMEKEGANIHKDQHSDSKGSSNAGQASGETGNPERDAAVDALLATFGSGKEETGPSIETGSRKNSDTTGAPSRISPGTSDVQQLKHEQYKYDDAQGGSSRGDPRGPRRASEYSTRHDDPGFRDRDGHGESRHPAYSQGRGDYRGGVRGPSEYDDKDRRGGPKHDTRYRHDRDRFEDPTFPKDSKPRSGPNSLSGRKPIIDRYQPAGGEQRKESRDLVDPREYDYYRGPEVARVDHPKDAYGAVKPPPRYPAEPGLSDVEYNAMNRDYPPYPPAPRGYPPRDDPRYPAAATRPPETDYAALYYRDLTEWLEITGYHDYTYRQQLLSRQREARAFEEGRYAMERDSAYPPPRPRPEEADPRAPRSGPSMYTMPHPHAPGAWDDRDAGKRGPPGGAPVRSGYPPVPDERDRGAYRGDDLTGGKPGMKRRPRDDDYAEQPHSAKSARHGYENPHRYGANGGPGGARSVQGEDPADETEAVRQALSRRIASARDREPSPSASARRRSMSPRGGPYDAHKQDFGMGRRSPGPFDRESHGRGRALSKYPPRDDFKKPFRPRRESFGEPPSPYERKPFGRGRGRGFSKDYPPYDRNDQYHRRNTSGGDMMEIDRISGFPGESTRNSDIRYFMIKSFNQENVKMAQQDNIWATQQKNAEILEQAFKEARDVILFFSINKSGKFQGYARMEGPPGSAPMPSWAKNLLWESSGPFRIRWISITDISFHRVAHLKNRLNENQPVLIGRDGQEIDPDCGAALCKTIDETAAFRKLHGPSEEN</sequence>
<reference evidence="3 4" key="1">
    <citation type="submission" date="2019-09" db="EMBL/GenBank/DDBJ databases">
        <title>Draft genome of the ectomycorrhizal ascomycete Sphaerosporella brunnea.</title>
        <authorList>
            <consortium name="DOE Joint Genome Institute"/>
            <person name="Benucci G.M."/>
            <person name="Marozzi G."/>
            <person name="Antonielli L."/>
            <person name="Sanchez S."/>
            <person name="Marco P."/>
            <person name="Wang X."/>
            <person name="Falini L.B."/>
            <person name="Barry K."/>
            <person name="Haridas S."/>
            <person name="Lipzen A."/>
            <person name="Labutti K."/>
            <person name="Grigoriev I.V."/>
            <person name="Murat C."/>
            <person name="Martin F."/>
            <person name="Albertini E."/>
            <person name="Donnini D."/>
            <person name="Bonito G."/>
        </authorList>
    </citation>
    <scope>NUCLEOTIDE SEQUENCE [LARGE SCALE GENOMIC DNA]</scope>
    <source>
        <strain evidence="3 4">Sb_GMNB300</strain>
    </source>
</reference>
<dbReference type="GO" id="GO:0000398">
    <property type="term" value="P:mRNA splicing, via spliceosome"/>
    <property type="evidence" value="ECO:0007669"/>
    <property type="project" value="TreeGrafter"/>
</dbReference>
<feature type="compositionally biased region" description="Pro residues" evidence="1">
    <location>
        <begin position="373"/>
        <end position="382"/>
    </location>
</feature>
<feature type="compositionally biased region" description="Basic and acidic residues" evidence="1">
    <location>
        <begin position="508"/>
        <end position="522"/>
    </location>
</feature>
<feature type="compositionally biased region" description="Polar residues" evidence="1">
    <location>
        <begin position="24"/>
        <end position="39"/>
    </location>
</feature>
<dbReference type="GO" id="GO:0003729">
    <property type="term" value="F:mRNA binding"/>
    <property type="evidence" value="ECO:0007669"/>
    <property type="project" value="TreeGrafter"/>
</dbReference>
<dbReference type="Pfam" id="PF04146">
    <property type="entry name" value="YTH"/>
    <property type="match status" value="1"/>
</dbReference>
<evidence type="ECO:0000313" key="3">
    <source>
        <dbReference type="EMBL" id="KAA8903580.1"/>
    </source>
</evidence>
<feature type="compositionally biased region" description="Polar residues" evidence="1">
    <location>
        <begin position="171"/>
        <end position="187"/>
    </location>
</feature>
<feature type="compositionally biased region" description="Basic and acidic residues" evidence="1">
    <location>
        <begin position="64"/>
        <end position="73"/>
    </location>
</feature>
<feature type="compositionally biased region" description="Basic and acidic residues" evidence="1">
    <location>
        <begin position="245"/>
        <end position="290"/>
    </location>
</feature>
<evidence type="ECO:0000259" key="2">
    <source>
        <dbReference type="PROSITE" id="PS50882"/>
    </source>
</evidence>
<feature type="compositionally biased region" description="Basic and acidic residues" evidence="1">
    <location>
        <begin position="106"/>
        <end position="122"/>
    </location>
</feature>
<feature type="compositionally biased region" description="Basic and acidic residues" evidence="1">
    <location>
        <begin position="456"/>
        <end position="465"/>
    </location>
</feature>
<dbReference type="AlphaFoldDB" id="A0A5J5ETQ6"/>
<feature type="compositionally biased region" description="Basic and acidic residues" evidence="1">
    <location>
        <begin position="81"/>
        <end position="96"/>
    </location>
</feature>
<dbReference type="Gene3D" id="3.10.590.10">
    <property type="entry name" value="ph1033 like domains"/>
    <property type="match status" value="1"/>
</dbReference>
<proteinExistence type="predicted"/>
<dbReference type="PANTHER" id="PTHR12357:SF3">
    <property type="entry name" value="YTH DOMAIN-CONTAINING PROTEIN 1"/>
    <property type="match status" value="1"/>
</dbReference>
<comment type="caution">
    <text evidence="3">The sequence shown here is derived from an EMBL/GenBank/DDBJ whole genome shotgun (WGS) entry which is preliminary data.</text>
</comment>
<feature type="compositionally biased region" description="Basic and acidic residues" evidence="1">
    <location>
        <begin position="440"/>
        <end position="449"/>
    </location>
</feature>
<dbReference type="InterPro" id="IPR045168">
    <property type="entry name" value="YTH_prot"/>
</dbReference>
<feature type="compositionally biased region" description="Basic and acidic residues" evidence="1">
    <location>
        <begin position="1"/>
        <end position="11"/>
    </location>
</feature>
<keyword evidence="4" id="KW-1185">Reference proteome</keyword>
<feature type="compositionally biased region" description="Basic and acidic residues" evidence="1">
    <location>
        <begin position="688"/>
        <end position="697"/>
    </location>
</feature>
<feature type="region of interest" description="Disordered" evidence="1">
    <location>
        <begin position="53"/>
        <end position="396"/>
    </location>
</feature>
<dbReference type="InParanoid" id="A0A5J5ETQ6"/>
<feature type="domain" description="YTH" evidence="2">
    <location>
        <begin position="725"/>
        <end position="858"/>
    </location>
</feature>
<dbReference type="InterPro" id="IPR007275">
    <property type="entry name" value="YTH_domain"/>
</dbReference>
<accession>A0A5J5ETQ6</accession>